<protein>
    <submittedName>
        <fullName evidence="1">Uncharacterized protein</fullName>
    </submittedName>
</protein>
<dbReference type="EMBL" id="LJCR01000287">
    <property type="protein sequence ID" value="KPV53317.1"/>
    <property type="molecule type" value="Genomic_DNA"/>
</dbReference>
<dbReference type="Proteomes" id="UP000050509">
    <property type="component" value="Unassembled WGS sequence"/>
</dbReference>
<keyword evidence="2" id="KW-1185">Reference proteome</keyword>
<evidence type="ECO:0000313" key="1">
    <source>
        <dbReference type="EMBL" id="KPV53317.1"/>
    </source>
</evidence>
<dbReference type="AlphaFoldDB" id="A0A0N8PSP7"/>
<proteinExistence type="predicted"/>
<accession>A0A0N8PSP7</accession>
<name>A0A0N8PSP7_9CHLR</name>
<sequence length="87" mass="9929">MDAFKRLFQNCPVCENRGLICVGDDDQDFPCPRCNCWCSVCLEQPRGEQSPNIGALLAAVRRAGDDLECFEGYLCDEHKQFVGVYWY</sequence>
<gene>
    <name evidence="1" type="ORF">SE17_10345</name>
</gene>
<comment type="caution">
    <text evidence="1">The sequence shown here is derived from an EMBL/GenBank/DDBJ whole genome shotgun (WGS) entry which is preliminary data.</text>
</comment>
<reference evidence="1 2" key="1">
    <citation type="submission" date="2015-09" db="EMBL/GenBank/DDBJ databases">
        <title>Draft genome sequence of Kouleothrix aurantiaca JCM 19913.</title>
        <authorList>
            <person name="Hemp J."/>
        </authorList>
    </citation>
    <scope>NUCLEOTIDE SEQUENCE [LARGE SCALE GENOMIC DNA]</scope>
    <source>
        <strain evidence="1 2">COM-B</strain>
    </source>
</reference>
<organism evidence="1 2">
    <name type="scientific">Kouleothrix aurantiaca</name>
    <dbReference type="NCBI Taxonomy" id="186479"/>
    <lineage>
        <taxon>Bacteria</taxon>
        <taxon>Bacillati</taxon>
        <taxon>Chloroflexota</taxon>
        <taxon>Chloroflexia</taxon>
        <taxon>Chloroflexales</taxon>
        <taxon>Roseiflexineae</taxon>
        <taxon>Roseiflexaceae</taxon>
        <taxon>Kouleothrix</taxon>
    </lineage>
</organism>
<evidence type="ECO:0000313" key="2">
    <source>
        <dbReference type="Proteomes" id="UP000050509"/>
    </source>
</evidence>